<dbReference type="Proteomes" id="UP000292554">
    <property type="component" value="Unassembled WGS sequence"/>
</dbReference>
<gene>
    <name evidence="1" type="ORF">EZV61_02555</name>
</gene>
<dbReference type="GO" id="GO:0016779">
    <property type="term" value="F:nucleotidyltransferase activity"/>
    <property type="evidence" value="ECO:0007669"/>
    <property type="project" value="UniProtKB-KW"/>
</dbReference>
<reference evidence="1 2" key="1">
    <citation type="submission" date="2019-02" db="EMBL/GenBank/DDBJ databases">
        <title>Corallincola luteus sp. nov., a marine bacterium isolated from surface sediment of Bohai Sea in China.</title>
        <authorList>
            <person name="Ren Q."/>
        </authorList>
    </citation>
    <scope>NUCLEOTIDE SEQUENCE [LARGE SCALE GENOMIC DNA]</scope>
    <source>
        <strain evidence="1 2">DASS28</strain>
    </source>
</reference>
<sequence length="215" mass="24747">MRRYLFILLVAGGISLLWAAAPLDFSSLLAHLRQVYGEEAEARGKAWQSVIERSRSQPPLIQLKAINNFFNQMKFSSDESVWGVEDYWATPIEFIGRGEGDCEDYTIAKYYSLIEAGFPADKLRLMYVKAVEYNQHHMVLTYYEQRGAEPLVLDNIDPVIRPASERDDLIPIYSFNADFLWLAKARSSGQHVGKSDRISLWRDLQERHAQQAEKN</sequence>
<name>A0ABY2ANX1_9GAMM</name>
<organism evidence="1 2">
    <name type="scientific">Corallincola luteus</name>
    <dbReference type="NCBI Taxonomy" id="1775177"/>
    <lineage>
        <taxon>Bacteria</taxon>
        <taxon>Pseudomonadati</taxon>
        <taxon>Pseudomonadota</taxon>
        <taxon>Gammaproteobacteria</taxon>
        <taxon>Alteromonadales</taxon>
        <taxon>Psychromonadaceae</taxon>
        <taxon>Corallincola</taxon>
    </lineage>
</organism>
<dbReference type="RefSeq" id="WP_131414228.1">
    <property type="nucleotide sequence ID" value="NZ_SJXE01000001.1"/>
</dbReference>
<dbReference type="Pfam" id="PF06035">
    <property type="entry name" value="Peptidase_C93"/>
    <property type="match status" value="1"/>
</dbReference>
<dbReference type="PANTHER" id="PTHR39327:SF1">
    <property type="entry name" value="BLR5470 PROTEIN"/>
    <property type="match status" value="1"/>
</dbReference>
<proteinExistence type="predicted"/>
<comment type="caution">
    <text evidence="1">The sequence shown here is derived from an EMBL/GenBank/DDBJ whole genome shotgun (WGS) entry which is preliminary data.</text>
</comment>
<dbReference type="SUPFAM" id="SSF54001">
    <property type="entry name" value="Cysteine proteinases"/>
    <property type="match status" value="1"/>
</dbReference>
<dbReference type="Gene3D" id="3.10.620.30">
    <property type="match status" value="1"/>
</dbReference>
<keyword evidence="1" id="KW-0808">Transferase</keyword>
<dbReference type="InterPro" id="IPR010319">
    <property type="entry name" value="Transglutaminase-like_Cys_pept"/>
</dbReference>
<protein>
    <submittedName>
        <fullName evidence="1">Sulfate adenylyltransferase</fullName>
    </submittedName>
</protein>
<keyword evidence="1" id="KW-0548">Nucleotidyltransferase</keyword>
<dbReference type="PANTHER" id="PTHR39327">
    <property type="match status" value="1"/>
</dbReference>
<dbReference type="InterPro" id="IPR038765">
    <property type="entry name" value="Papain-like_cys_pep_sf"/>
</dbReference>
<evidence type="ECO:0000313" key="2">
    <source>
        <dbReference type="Proteomes" id="UP000292554"/>
    </source>
</evidence>
<keyword evidence="2" id="KW-1185">Reference proteome</keyword>
<dbReference type="EMBL" id="SJXE01000001">
    <property type="protein sequence ID" value="TCI04870.1"/>
    <property type="molecule type" value="Genomic_DNA"/>
</dbReference>
<evidence type="ECO:0000313" key="1">
    <source>
        <dbReference type="EMBL" id="TCI04870.1"/>
    </source>
</evidence>
<accession>A0ABY2ANX1</accession>